<dbReference type="EMBL" id="LAZR01002595">
    <property type="protein sequence ID" value="KKN28039.1"/>
    <property type="molecule type" value="Genomic_DNA"/>
</dbReference>
<evidence type="ECO:0000313" key="1">
    <source>
        <dbReference type="EMBL" id="KKN28039.1"/>
    </source>
</evidence>
<organism evidence="1">
    <name type="scientific">marine sediment metagenome</name>
    <dbReference type="NCBI Taxonomy" id="412755"/>
    <lineage>
        <taxon>unclassified sequences</taxon>
        <taxon>metagenomes</taxon>
        <taxon>ecological metagenomes</taxon>
    </lineage>
</organism>
<accession>A0A0F9PD02</accession>
<sequence length="162" mass="18779">MSQEESFRSLYLGEPFRQMPEQEYLIDFLMSKGEALKNGLVTFNRGFGWYVFDEVRLQGRDRRHDWGVWELSVTNLRPTGSLWVQEWWRAIYMARLQRASLADPIIGAGRALSDKIELMIDPAFGCYLLHAHGLYGNHSLVWPGGKHNLVLRLGSPIETRLR</sequence>
<gene>
    <name evidence="1" type="ORF">LCGC14_0858510</name>
</gene>
<dbReference type="AlphaFoldDB" id="A0A0F9PD02"/>
<name>A0A0F9PD02_9ZZZZ</name>
<reference evidence="1" key="1">
    <citation type="journal article" date="2015" name="Nature">
        <title>Complex archaea that bridge the gap between prokaryotes and eukaryotes.</title>
        <authorList>
            <person name="Spang A."/>
            <person name="Saw J.H."/>
            <person name="Jorgensen S.L."/>
            <person name="Zaremba-Niedzwiedzka K."/>
            <person name="Martijn J."/>
            <person name="Lind A.E."/>
            <person name="van Eijk R."/>
            <person name="Schleper C."/>
            <person name="Guy L."/>
            <person name="Ettema T.J."/>
        </authorList>
    </citation>
    <scope>NUCLEOTIDE SEQUENCE</scope>
</reference>
<comment type="caution">
    <text evidence="1">The sequence shown here is derived from an EMBL/GenBank/DDBJ whole genome shotgun (WGS) entry which is preliminary data.</text>
</comment>
<protein>
    <submittedName>
        <fullName evidence="1">Uncharacterized protein</fullName>
    </submittedName>
</protein>
<proteinExistence type="predicted"/>